<evidence type="ECO:0000313" key="7">
    <source>
        <dbReference type="EMBL" id="KAK1905683.1"/>
    </source>
</evidence>
<evidence type="ECO:0000259" key="6">
    <source>
        <dbReference type="PROSITE" id="PS50966"/>
    </source>
</evidence>
<feature type="region of interest" description="Disordered" evidence="5">
    <location>
        <begin position="860"/>
        <end position="880"/>
    </location>
</feature>
<dbReference type="Pfam" id="PF25572">
    <property type="entry name" value="TPR_ZSWIM8"/>
    <property type="match status" value="1"/>
</dbReference>
<comment type="caution">
    <text evidence="7">The sequence shown here is derived from an EMBL/GenBank/DDBJ whole genome shotgun (WGS) entry which is preliminary data.</text>
</comment>
<feature type="region of interest" description="Disordered" evidence="5">
    <location>
        <begin position="575"/>
        <end position="626"/>
    </location>
</feature>
<dbReference type="Proteomes" id="UP001228049">
    <property type="component" value="Unassembled WGS sequence"/>
</dbReference>
<feature type="compositionally biased region" description="Gly residues" evidence="5">
    <location>
        <begin position="588"/>
        <end position="609"/>
    </location>
</feature>
<dbReference type="InterPro" id="IPR057945">
    <property type="entry name" value="TPR_ZSWIM8"/>
</dbReference>
<evidence type="ECO:0000256" key="5">
    <source>
        <dbReference type="SAM" id="MobiDB-lite"/>
    </source>
</evidence>
<feature type="region of interest" description="Disordered" evidence="5">
    <location>
        <begin position="1078"/>
        <end position="1097"/>
    </location>
</feature>
<dbReference type="PROSITE" id="PS50966">
    <property type="entry name" value="ZF_SWIM"/>
    <property type="match status" value="1"/>
</dbReference>
<keyword evidence="8" id="KW-1185">Reference proteome</keyword>
<feature type="compositionally biased region" description="Gly residues" evidence="5">
    <location>
        <begin position="505"/>
        <end position="517"/>
    </location>
</feature>
<feature type="compositionally biased region" description="Low complexity" evidence="5">
    <location>
        <begin position="758"/>
        <end position="768"/>
    </location>
</feature>
<sequence length="1862" mass="199611">MELMFAEWEDGERFSFEDSDRFEEDSLCSFISEAESLCQNWRGWRKQSAGPNSPTVKIRDGQVIPLVELSAKQVAFHIPFEVVEKVYPPVPEQLQLRIAYWSFPENEEDIRLYSCLANGSPDEFQRGEQLYRIRAVKDPLQIGFHLSATVVSNQSGQSKGAYNVAVMFDRCRITSCSCTCGAGAKWCAHVVALCLFRIHNRDQLQKFAQYLISELPQQILPTAQRLLDELLSSQSTAINTVCGAPDPTAGPSASDQSTWYLDESTLSDNIKKTLHKFCGPSPVVFSDVNSMYLSSTEPPAAAEWACLLRPLRGREPEGIWNLLSIVREMFKRRDSNAAPLLEILTEQCLTYEQIISWWYSVRTSASHSSASGHTGRSNGQSEVAAHACASMCDEMVVLWRLAVLDPTMSPCRRLELAGQLKQWHLKVIEIVKRGQHRKSLDKLFQGFKPAVESCYFNWEVAYPLESITYCSADKKSATFCWSRAVLHQRGVKAAAGSGGETPESGAGGRTEGGAGGDFKGRGHPSQQEVAVRPKETLLTKRKGLSVSGGGGVLVRLGGGVSLSLEDGGGKCMYKGPGSSSGGKLKLTQGGGKGASVGGPVGGSGVGGGKHASAKRRTSSEDSSLEPDLAELSLDDGCSLALGAEMLPSPSPLLRDSRKYSNSNGGSKIFETKRVSHAAAALPAAGPAPPCFPPKETVVVVMDMPSAAEKDAEQEVEPVQNKEEDVDSAGSNQPSTSIATVTSGSTQNSKPARGRREAGPAGAAAGSGGAANQAAEAAGGAAGGEPVGEDDYQAYYLSAASEEGADRQLAEGHQEEEPDIFAGMKPLEQEGRMEALYAHGYSNEACRLAVELARDLLANPPDLKVEQPQTKGKKSKVSTSRQTQVATNTLSKVAFLLTVLSERLELHNLAFCTGMFSLELQRPPASTKALEVKLAYQESEVVSLLKKIPLGLVEMSAIRERGEQLRDGNFCDYRPVLPLMLASFIFDVLCTPVVSPTGSRPPSRNRNNEMPGDEELGFEAAVAALGMKTTVSEAEHPLLCEGTRRVKGDLALALMITYKDDQSKLKKILDKFHSGVSGAAGGVSKHGPSSSSAATVAASSSAATGSGEVAQQADLNPVQNNTAGESTAEPREHDGPASSAEHQNETPPIKAEATVPSRLALGARCGYSQRCWGSPVRQKKKHTGMASIDSSAPETTSDSSPTLSRRPLRGGWAATSWGRGQDSDSISSSSSDSLGSSSSSGSRRAGGGARAKSTDTSRYKGRRPECHAPHVPNQPSEAAAHFYFELAKTVLIKAGGNSSTSIFTQPSASGGHQGPHRNLHLCAFEIGLYALGLHNFVSPNWLSRTYSSHVSWITGQAMEIGSAALNILVECWDGHLTPPEVASLADRASRARDPNMVRAAAELALSCLPHAHALNPNEIQRALVQCKEQDNVMLEKACMAVEEAAKGGGVYPEVLFEVAHQWYWLYEQSVGGGSGQHRETSGRCGANGGSGRRPQEPSCVVIDTGAGMESAGMATVTASVTAAAVVPVISVGSTIYQSHVMPGQAMAHPHSQGLHPYTTIQAHLPTVCTPQYLGHPLQHVPRPTVFPIAGAAYPQGIHPAFIGAQYPFSVATGPQPPMAATAVTFPGVPVPSMTQIAVHPYHPESGLPLTTVAVGSVHAGPTIQAIQGTSLSSQPGSMMGTAFPVEDEQHSQPISQQGLHYLHSAYRVGMLALEMLGRRAHNDHPNNFSRSPPYTEDVKWLLGLAARLAKGVLSPFVLQEIIMEALQRLNPAHIHAHLRTPAFHQLVQRCQQAYLQYIHHRLIHLTPADYDDFVNIIRSARSAFCLTPVGMMQFNDVLQNLKRGKQTKELWQRISLEMATFSP</sequence>
<dbReference type="InterPro" id="IPR048370">
    <property type="entry name" value="ZSWIM4-8_C"/>
</dbReference>
<feature type="domain" description="SWIM-type" evidence="6">
    <location>
        <begin position="162"/>
        <end position="198"/>
    </location>
</feature>
<dbReference type="InterPro" id="IPR007527">
    <property type="entry name" value="Znf_SWIM"/>
</dbReference>
<name>A0AAD9CQ66_DISEL</name>
<keyword evidence="2 4" id="KW-0863">Zinc-finger</keyword>
<dbReference type="GO" id="GO:0008270">
    <property type="term" value="F:zinc ion binding"/>
    <property type="evidence" value="ECO:0007669"/>
    <property type="project" value="UniProtKB-KW"/>
</dbReference>
<feature type="region of interest" description="Disordered" evidence="5">
    <location>
        <begin position="1173"/>
        <end position="1272"/>
    </location>
</feature>
<feature type="compositionally biased region" description="Low complexity" evidence="5">
    <location>
        <begin position="1217"/>
        <end position="1242"/>
    </location>
</feature>
<feature type="compositionally biased region" description="Polar residues" evidence="5">
    <location>
        <begin position="1187"/>
        <end position="1202"/>
    </location>
</feature>
<reference evidence="7" key="1">
    <citation type="submission" date="2023-04" db="EMBL/GenBank/DDBJ databases">
        <title>Chromosome-level genome of Chaenocephalus aceratus.</title>
        <authorList>
            <person name="Park H."/>
        </authorList>
    </citation>
    <scope>NUCLEOTIDE SEQUENCE</scope>
    <source>
        <strain evidence="7">DE</strain>
        <tissue evidence="7">Muscle</tissue>
    </source>
</reference>
<feature type="compositionally biased region" description="Low complexity" evidence="5">
    <location>
        <begin position="1088"/>
        <end position="1097"/>
    </location>
</feature>
<dbReference type="Pfam" id="PF21055">
    <property type="entry name" value="ZSWIM4-8_C"/>
    <property type="match status" value="1"/>
</dbReference>
<feature type="compositionally biased region" description="Polar residues" evidence="5">
    <location>
        <begin position="1112"/>
        <end position="1124"/>
    </location>
</feature>
<evidence type="ECO:0000256" key="1">
    <source>
        <dbReference type="ARBA" id="ARBA00022723"/>
    </source>
</evidence>
<feature type="region of interest" description="Disordered" evidence="5">
    <location>
        <begin position="1470"/>
        <end position="1495"/>
    </location>
</feature>
<evidence type="ECO:0000256" key="2">
    <source>
        <dbReference type="ARBA" id="ARBA00022771"/>
    </source>
</evidence>
<dbReference type="PANTHER" id="PTHR22619">
    <property type="entry name" value="ZINC FINGER SWIM DOMAIN CONTAINING PROTEIN 4, 5, 6"/>
    <property type="match status" value="1"/>
</dbReference>
<evidence type="ECO:0000256" key="3">
    <source>
        <dbReference type="ARBA" id="ARBA00022833"/>
    </source>
</evidence>
<protein>
    <submittedName>
        <fullName evidence="7">Zinc finger SWIM domain containing protein 8</fullName>
    </submittedName>
</protein>
<feature type="region of interest" description="Disordered" evidence="5">
    <location>
        <begin position="494"/>
        <end position="532"/>
    </location>
</feature>
<feature type="region of interest" description="Disordered" evidence="5">
    <location>
        <begin position="707"/>
        <end position="768"/>
    </location>
</feature>
<organism evidence="7 8">
    <name type="scientific">Dissostichus eleginoides</name>
    <name type="common">Patagonian toothfish</name>
    <name type="synonym">Dissostichus amissus</name>
    <dbReference type="NCBI Taxonomy" id="100907"/>
    <lineage>
        <taxon>Eukaryota</taxon>
        <taxon>Metazoa</taxon>
        <taxon>Chordata</taxon>
        <taxon>Craniata</taxon>
        <taxon>Vertebrata</taxon>
        <taxon>Euteleostomi</taxon>
        <taxon>Actinopterygii</taxon>
        <taxon>Neopterygii</taxon>
        <taxon>Teleostei</taxon>
        <taxon>Neoteleostei</taxon>
        <taxon>Acanthomorphata</taxon>
        <taxon>Eupercaria</taxon>
        <taxon>Perciformes</taxon>
        <taxon>Notothenioidei</taxon>
        <taxon>Nototheniidae</taxon>
        <taxon>Dissostichus</taxon>
    </lineage>
</organism>
<feature type="compositionally biased region" description="Basic and acidic residues" evidence="5">
    <location>
        <begin position="1251"/>
        <end position="1267"/>
    </location>
</feature>
<keyword evidence="3" id="KW-0862">Zinc</keyword>
<evidence type="ECO:0000313" key="8">
    <source>
        <dbReference type="Proteomes" id="UP001228049"/>
    </source>
</evidence>
<evidence type="ECO:0000256" key="4">
    <source>
        <dbReference type="PROSITE-ProRule" id="PRU00325"/>
    </source>
</evidence>
<accession>A0AAD9CQ66</accession>
<dbReference type="PANTHER" id="PTHR22619:SF1">
    <property type="entry name" value="ZINC FINGER SWIM DOMAIN-CONTAINING PROTEIN 8"/>
    <property type="match status" value="1"/>
</dbReference>
<dbReference type="EMBL" id="JASDAP010000003">
    <property type="protein sequence ID" value="KAK1905683.1"/>
    <property type="molecule type" value="Genomic_DNA"/>
</dbReference>
<proteinExistence type="predicted"/>
<feature type="region of interest" description="Disordered" evidence="5">
    <location>
        <begin position="1102"/>
        <end position="1153"/>
    </location>
</feature>
<gene>
    <name evidence="7" type="ORF">KUDE01_012862</name>
</gene>
<feature type="compositionally biased region" description="Low complexity" evidence="5">
    <location>
        <begin position="575"/>
        <end position="587"/>
    </location>
</feature>
<dbReference type="GO" id="GO:0031462">
    <property type="term" value="C:Cul2-RING ubiquitin ligase complex"/>
    <property type="evidence" value="ECO:0007669"/>
    <property type="project" value="TreeGrafter"/>
</dbReference>
<feature type="compositionally biased region" description="Polar residues" evidence="5">
    <location>
        <begin position="728"/>
        <end position="749"/>
    </location>
</feature>
<keyword evidence="1" id="KW-0479">Metal-binding</keyword>